<dbReference type="InterPro" id="IPR026954">
    <property type="entry name" value="PknH-like_Extracell"/>
</dbReference>
<dbReference type="AlphaFoldDB" id="A0AA94UCH1"/>
<feature type="domain" description="PknH-like extracellular" evidence="2">
    <location>
        <begin position="54"/>
        <end position="237"/>
    </location>
</feature>
<feature type="signal peptide" evidence="1">
    <location>
        <begin position="1"/>
        <end position="31"/>
    </location>
</feature>
<dbReference type="Proteomes" id="UP000309984">
    <property type="component" value="Unassembled WGS sequence"/>
</dbReference>
<dbReference type="PROSITE" id="PS51257">
    <property type="entry name" value="PROKAR_LIPOPROTEIN"/>
    <property type="match status" value="1"/>
</dbReference>
<evidence type="ECO:0000313" key="4">
    <source>
        <dbReference type="Proteomes" id="UP000309984"/>
    </source>
</evidence>
<gene>
    <name evidence="3" type="ORF">C1S79_22025</name>
</gene>
<reference evidence="3 4" key="1">
    <citation type="submission" date="2018-01" db="EMBL/GenBank/DDBJ databases">
        <title>Comparative genomics of Mycobacterium mucogenicum and Mycobacterium neoaurum clade members emphasizing tRNA and non-coding RNA.</title>
        <authorList>
            <person name="Behra P.R.K."/>
            <person name="Pettersson B.M.F."/>
            <person name="Das S."/>
            <person name="Dasgupta S."/>
            <person name="Kirsebom L.A."/>
        </authorList>
    </citation>
    <scope>NUCLEOTIDE SEQUENCE [LARGE SCALE GENOMIC DNA]</scope>
    <source>
        <strain evidence="3 4">DSM 45104</strain>
    </source>
</reference>
<accession>A0AA94UCH1</accession>
<evidence type="ECO:0000256" key="1">
    <source>
        <dbReference type="SAM" id="SignalP"/>
    </source>
</evidence>
<dbReference type="Pfam" id="PF14032">
    <property type="entry name" value="PknH_C"/>
    <property type="match status" value="1"/>
</dbReference>
<dbReference type="EMBL" id="POTM01000052">
    <property type="protein sequence ID" value="TLH63825.1"/>
    <property type="molecule type" value="Genomic_DNA"/>
</dbReference>
<proteinExistence type="predicted"/>
<feature type="chain" id="PRO_5041740519" description="PknH-like extracellular domain-containing protein" evidence="1">
    <location>
        <begin position="32"/>
        <end position="240"/>
    </location>
</feature>
<protein>
    <recommendedName>
        <fullName evidence="2">PknH-like extracellular domain-containing protein</fullName>
    </recommendedName>
</protein>
<comment type="caution">
    <text evidence="3">The sequence shown here is derived from an EMBL/GenBank/DDBJ whole genome shotgun (WGS) entry which is preliminary data.</text>
</comment>
<dbReference type="InterPro" id="IPR038232">
    <property type="entry name" value="PknH-like_Extracell_sf"/>
</dbReference>
<sequence length="240" mass="24585">MTNLSVKHCAPMVLVASVMVTLLTSCSTSVGGNPTAAPQAVPSATTSAVAAPPPGADLQPVVLPVDDLRRMMNDPSLVKTATWRHPGVGLSITFTPPQCSVVTSNGLHAALDGSGQTGVYYVNYLSTASPMVQVSEGVVGFPDPAAAHAWIAAQQAVWQQCADIDVGLTVAGQSGTQHTRALQATGDTLSMQSAVVGANTQCTRTMAARNRVVVDNLVCSPDPAGAATAIVNGMLDRVPR</sequence>
<name>A0AA94UCH1_9MYCO</name>
<evidence type="ECO:0000313" key="3">
    <source>
        <dbReference type="EMBL" id="TLH63825.1"/>
    </source>
</evidence>
<organism evidence="3 4">
    <name type="scientific">Mycolicibacterium phocaicum</name>
    <dbReference type="NCBI Taxonomy" id="319706"/>
    <lineage>
        <taxon>Bacteria</taxon>
        <taxon>Bacillati</taxon>
        <taxon>Actinomycetota</taxon>
        <taxon>Actinomycetes</taxon>
        <taxon>Mycobacteriales</taxon>
        <taxon>Mycobacteriaceae</taxon>
        <taxon>Mycolicibacterium</taxon>
    </lineage>
</organism>
<dbReference type="Gene3D" id="3.40.1000.70">
    <property type="entry name" value="PknH-like extracellular domain"/>
    <property type="match status" value="1"/>
</dbReference>
<keyword evidence="4" id="KW-1185">Reference proteome</keyword>
<keyword evidence="1" id="KW-0732">Signal</keyword>
<evidence type="ECO:0000259" key="2">
    <source>
        <dbReference type="Pfam" id="PF14032"/>
    </source>
</evidence>